<dbReference type="InterPro" id="IPR038765">
    <property type="entry name" value="Papain-like_cys_pep_sf"/>
</dbReference>
<dbReference type="InterPro" id="IPR002931">
    <property type="entry name" value="Transglutaminase-like"/>
</dbReference>
<dbReference type="EMBL" id="DSOK01000442">
    <property type="protein sequence ID" value="HEN16977.1"/>
    <property type="molecule type" value="Genomic_DNA"/>
</dbReference>
<organism evidence="2">
    <name type="scientific">Schlesneria paludicola</name>
    <dbReference type="NCBI Taxonomy" id="360056"/>
    <lineage>
        <taxon>Bacteria</taxon>
        <taxon>Pseudomonadati</taxon>
        <taxon>Planctomycetota</taxon>
        <taxon>Planctomycetia</taxon>
        <taxon>Planctomycetales</taxon>
        <taxon>Planctomycetaceae</taxon>
        <taxon>Schlesneria</taxon>
    </lineage>
</organism>
<dbReference type="InterPro" id="IPR013589">
    <property type="entry name" value="Bac_transglu_N"/>
</dbReference>
<feature type="domain" description="Transglutaminase-like" evidence="1">
    <location>
        <begin position="169"/>
        <end position="231"/>
    </location>
</feature>
<dbReference type="SUPFAM" id="SSF54001">
    <property type="entry name" value="Cysteine proteinases"/>
    <property type="match status" value="1"/>
</dbReference>
<comment type="caution">
    <text evidence="2">The sequence shown here is derived from an EMBL/GenBank/DDBJ whole genome shotgun (WGS) entry which is preliminary data.</text>
</comment>
<dbReference type="Pfam" id="PF08379">
    <property type="entry name" value="Bact_transglu_N"/>
    <property type="match status" value="1"/>
</dbReference>
<dbReference type="PANTHER" id="PTHR33490:SF6">
    <property type="entry name" value="SLL1049 PROTEIN"/>
    <property type="match status" value="1"/>
</dbReference>
<accession>A0A7C2PJ46</accession>
<dbReference type="Gene3D" id="3.10.620.30">
    <property type="match status" value="1"/>
</dbReference>
<name>A0A7C2PJ46_9PLAN</name>
<dbReference type="PANTHER" id="PTHR33490">
    <property type="entry name" value="BLR5614 PROTEIN-RELATED"/>
    <property type="match status" value="1"/>
</dbReference>
<reference evidence="2" key="1">
    <citation type="journal article" date="2020" name="mSystems">
        <title>Genome- and Community-Level Interaction Insights into Carbon Utilization and Element Cycling Functions of Hydrothermarchaeota in Hydrothermal Sediment.</title>
        <authorList>
            <person name="Zhou Z."/>
            <person name="Liu Y."/>
            <person name="Xu W."/>
            <person name="Pan J."/>
            <person name="Luo Z.H."/>
            <person name="Li M."/>
        </authorList>
    </citation>
    <scope>NUCLEOTIDE SEQUENCE [LARGE SCALE GENOMIC DNA]</scope>
    <source>
        <strain evidence="2">SpSt-339</strain>
    </source>
</reference>
<dbReference type="AlphaFoldDB" id="A0A7C2PJ46"/>
<gene>
    <name evidence="2" type="ORF">ENQ76_16070</name>
</gene>
<sequence length="316" mass="35960">MILEIQHETSLEYSHCVREWLTELRMEPVSDERQRCHSFQIVVSQPANLSRYIDGFGNRVHHFNILSPQPNLRILAASVVETDGERANPMNSEATFPIDDSALPLEALDFLSFGGPVRHTELLAPLLHELQPRERGRIGMWVCQVAEHIRSHFEYARDVTDASSPIDVVLQARKGVCQDFTHLMIAVLRHFGVPARYVSGYIHRPNKESQSHAWCEAWLPDLRWVGFDPTNGCPTNDRFVKTAIGRDFSDVPPNKGVFRGEGTERIAVRVATRQLERLPSVSWQDQLPPLDVPVMVVTHRLPDAAAEEQLQQQQQQ</sequence>
<evidence type="ECO:0000313" key="2">
    <source>
        <dbReference type="EMBL" id="HEN16977.1"/>
    </source>
</evidence>
<proteinExistence type="predicted"/>
<dbReference type="SMART" id="SM00460">
    <property type="entry name" value="TGc"/>
    <property type="match status" value="1"/>
</dbReference>
<protein>
    <submittedName>
        <fullName evidence="2">Transglutaminase family protein</fullName>
    </submittedName>
</protein>
<evidence type="ECO:0000259" key="1">
    <source>
        <dbReference type="SMART" id="SM00460"/>
    </source>
</evidence>
<dbReference type="Pfam" id="PF01841">
    <property type="entry name" value="Transglut_core"/>
    <property type="match status" value="1"/>
</dbReference>